<gene>
    <name evidence="5" type="ORF">EV44_g5198</name>
</gene>
<keyword evidence="1" id="KW-0539">Nucleus</keyword>
<evidence type="ECO:0000256" key="1">
    <source>
        <dbReference type="RuleBase" id="RU364107"/>
    </source>
</evidence>
<dbReference type="CDD" id="cd23958">
    <property type="entry name" value="SCC2"/>
    <property type="match status" value="1"/>
</dbReference>
<name>A0A0B1P2G1_UNCNE</name>
<organism evidence="5 6">
    <name type="scientific">Uncinula necator</name>
    <name type="common">Grape powdery mildew</name>
    <dbReference type="NCBI Taxonomy" id="52586"/>
    <lineage>
        <taxon>Eukaryota</taxon>
        <taxon>Fungi</taxon>
        <taxon>Dikarya</taxon>
        <taxon>Ascomycota</taxon>
        <taxon>Pezizomycotina</taxon>
        <taxon>Leotiomycetes</taxon>
        <taxon>Erysiphales</taxon>
        <taxon>Erysiphaceae</taxon>
        <taxon>Erysiphe</taxon>
    </lineage>
</organism>
<dbReference type="EMBL" id="JNVN01003568">
    <property type="protein sequence ID" value="KHJ30814.1"/>
    <property type="molecule type" value="Genomic_DNA"/>
</dbReference>
<dbReference type="OMA" id="GSTDWPA"/>
<comment type="subcellular location">
    <subcellularLocation>
        <location evidence="1">Nucleus</location>
    </subcellularLocation>
</comment>
<comment type="similarity">
    <text evidence="1">Belongs to the SCC2/Nipped-B family.</text>
</comment>
<dbReference type="InterPro" id="IPR016024">
    <property type="entry name" value="ARM-type_fold"/>
</dbReference>
<dbReference type="GO" id="GO:0061775">
    <property type="term" value="F:cohesin loader activity"/>
    <property type="evidence" value="ECO:0007669"/>
    <property type="project" value="InterPro"/>
</dbReference>
<protein>
    <recommendedName>
        <fullName evidence="1">Sister chromatid cohesion protein</fullName>
    </recommendedName>
</protein>
<feature type="compositionally biased region" description="Polar residues" evidence="3">
    <location>
        <begin position="1850"/>
        <end position="1861"/>
    </location>
</feature>
<evidence type="ECO:0000259" key="4">
    <source>
        <dbReference type="Pfam" id="PF12830"/>
    </source>
</evidence>
<dbReference type="Gene3D" id="1.25.10.10">
    <property type="entry name" value="Leucine-rich Repeat Variant"/>
    <property type="match status" value="1"/>
</dbReference>
<dbReference type="GO" id="GO:0071169">
    <property type="term" value="P:establishment of protein localization to chromatin"/>
    <property type="evidence" value="ECO:0007669"/>
    <property type="project" value="TreeGrafter"/>
</dbReference>
<dbReference type="PANTHER" id="PTHR21704:SF18">
    <property type="entry name" value="NIPPED-B-LIKE PROTEIN"/>
    <property type="match status" value="1"/>
</dbReference>
<dbReference type="Pfam" id="PF12830">
    <property type="entry name" value="Nipped-B_C"/>
    <property type="match status" value="1"/>
</dbReference>
<dbReference type="GO" id="GO:0010468">
    <property type="term" value="P:regulation of gene expression"/>
    <property type="evidence" value="ECO:0007669"/>
    <property type="project" value="InterPro"/>
</dbReference>
<dbReference type="HOGENOM" id="CLU_000901_0_0_1"/>
<accession>A0A0B1P2G1</accession>
<keyword evidence="1" id="KW-0677">Repeat</keyword>
<dbReference type="GO" id="GO:0140588">
    <property type="term" value="P:chromatin looping"/>
    <property type="evidence" value="ECO:0007669"/>
    <property type="project" value="InterPro"/>
</dbReference>
<keyword evidence="1" id="KW-0131">Cell cycle</keyword>
<dbReference type="GO" id="GO:1990414">
    <property type="term" value="P:replication-born double-strand break repair via sister chromatid exchange"/>
    <property type="evidence" value="ECO:0007669"/>
    <property type="project" value="TreeGrafter"/>
</dbReference>
<dbReference type="STRING" id="52586.A0A0B1P2G1"/>
<feature type="domain" description="Sister chromatid cohesion C-terminal" evidence="4">
    <location>
        <begin position="1488"/>
        <end position="1688"/>
    </location>
</feature>
<dbReference type="SUPFAM" id="SSF48371">
    <property type="entry name" value="ARM repeat"/>
    <property type="match status" value="1"/>
</dbReference>
<evidence type="ECO:0000256" key="3">
    <source>
        <dbReference type="SAM" id="MobiDB-lite"/>
    </source>
</evidence>
<proteinExistence type="inferred from homology"/>
<dbReference type="Pfam" id="PF20168">
    <property type="entry name" value="PDS5"/>
    <property type="match status" value="1"/>
</dbReference>
<evidence type="ECO:0000313" key="6">
    <source>
        <dbReference type="Proteomes" id="UP000030854"/>
    </source>
</evidence>
<comment type="caution">
    <text evidence="5">The sequence shown here is derived from an EMBL/GenBank/DDBJ whole genome shotgun (WGS) entry which is preliminary data.</text>
</comment>
<feature type="coiled-coil region" evidence="2">
    <location>
        <begin position="903"/>
        <end position="937"/>
    </location>
</feature>
<sequence length="1881" mass="212934">MSSNGHAPDGPDRAIILSGPSNSKDEDITKECRILTVEQAIPYSPFSSIVPFDSDIIPMPSIGLRSSNSIFKGSYPLEESRYGLENLNREAADPKNSSGNLQRCLSYVGELLHPAGITRYKFKVKPKSCTNSSDSQEPQIFLSAFTQMVFENTYLSFTNSNSDSYLNSRKSFDLLRSSPSLSLSSRHQPLSSYHVRQHNPLLGVSTRNIIPQVIIPSKLSERKQKSYSEHITSPHLTSISETKCQLELNQKNSMIKNTSGDNISNFTSDPQINSSTDSSSLKISNIPITQQPVISSNLIQKSNKPDRGLLKSVGKLKIQDNKIPSTKSDAPVYPENIIPRLEIGSHNDNLSRECDERERADTALRNLQEFLQEILEVENQLDTDTVNQFFTYSHEHGIRLTVSTHIKLDSLIQKAIQLGRFSKVEVSDLIRVQRICESTLKDTESLDLKIHDRMSEEDVKLWSLQLTSAQLSIRSAYTALRIMSGSREERQIYSEDLTKSALCAFSYVLEVCVIPILEIRNFGSFKNLFRLLLGEKKIVISLFKQCQRLLLLLATLVPQVDLADSVMNALESIIFKIFFVENVSSEKDSIIGTSRFDRMRTAAMEVLLGIFTSRPAQRRGIFAEFLTSLEKLPISKQNARQFKLSEGGIIQHASALIMRLIQTNTIRLDGEKESRRMMILNDIIPNNKIITDYKHDCVISSDSKDKYETNSTTKINHLKVIVAPLLKAAKSDATYVIEFIVNRATTTTKGIESPYRHLLDFFVQDFITCLGSIDWPSAELLLRFLLFKMIEISKSPKASSISRNMALDVLSQMGPKISELNFQAQKMVKSVEYYQNELGNNLAKLMELFFEKKESDAQTQKFDSEILSWSHGPFRVCLESLEDRSSENLVSDSAIAFIKVDWANRIIESFDRIEDKNKELEKNYEILAQRIQGVIKDDKWFTREYGFNNKPTSTEIRLAHTLILLSSPFCQYLDHILSIFFTSMNSGQAMVQAKSLKCLTQLLDTDPSIIERHPWVKDQMVARLEDISSSVRENALGLVSKLIFLRPSLEIEMVPEVLKRLSDANVGVRKRAIKLSKDIYIRNLKHHVRVRIAKTLLWKTADDEPSIQELARQTLEDIWLSPLHQSAANNDISPQFKLDRAELVSLIVETTETPDGMLDKLLADKLDKALTNILSSTSKSYEANATVFKALVESMFETVIDNSSGASNGAQSRIGCFHILQIFATSKPELFTIEHIQILHPYVANLSNTDNAAIYNSVVNIFKQTLPHLSGIQENLLITIRNDLLKSLARLRVAQLDDVIACMSIISKTLRNFDNLTRVLISGLETINKLKCSELKEDHALKKLLKLLPIVGLLGKHCDFESRRSELSKKFPLPQYGTVSRLITDIIAPLASKSYPLELRKSALQALGYVCFSWPQNFSYMNVYSAFEQAFDEKQVELEMVVLEAFKSFLLSEEKRSELEQENPECISIDVKANLGVMGGSQGDGIALSIAQRFLQRIIFVSLSSREEKLTLLSTEIIASVARQGLVHPKQPGVALIILETAPFMKVAKIAYDEHIALHAKHETLFERDYMTAVQSSYDYQRDIVNDTRGAWISNDNEISGTSYVSKLSRMIQVLNDFSKPKTRKKFFENICLQLDKNKPRKDASEKHLTSREDEDHMRFSQYLVENIAFFDYKTFDELISIIHVIEKLVSSMGTDVAHAIENDVCMIPLHNPPLSNENNENFKNSFEDVNFIRLKQLTAASIPLLLLWEVRSFLRQQHGLISNKREGRAKVSKDLTIKPSKIAGVNGENFWQQSNVISGALKSEESMKDQCRKFVELLNFDHELKVAASSDDDSIEPRITPEIDEENSVPRTLHTSGITQSKKRKFFNGTLSPNHKKHQP</sequence>
<evidence type="ECO:0000313" key="5">
    <source>
        <dbReference type="EMBL" id="KHJ30814.1"/>
    </source>
</evidence>
<feature type="region of interest" description="Disordered" evidence="3">
    <location>
        <begin position="1832"/>
        <end position="1881"/>
    </location>
</feature>
<keyword evidence="2" id="KW-0175">Coiled coil</keyword>
<feature type="region of interest" description="Disordered" evidence="3">
    <location>
        <begin position="259"/>
        <end position="279"/>
    </location>
</feature>
<dbReference type="GO" id="GO:0003682">
    <property type="term" value="F:chromatin binding"/>
    <property type="evidence" value="ECO:0007669"/>
    <property type="project" value="TreeGrafter"/>
</dbReference>
<keyword evidence="6" id="KW-1185">Reference proteome</keyword>
<evidence type="ECO:0000256" key="2">
    <source>
        <dbReference type="SAM" id="Coils"/>
    </source>
</evidence>
<reference evidence="5 6" key="1">
    <citation type="journal article" date="2014" name="BMC Genomics">
        <title>Adaptive genomic structural variation in the grape powdery mildew pathogen, Erysiphe necator.</title>
        <authorList>
            <person name="Jones L."/>
            <person name="Riaz S."/>
            <person name="Morales-Cruz A."/>
            <person name="Amrine K.C."/>
            <person name="McGuire B."/>
            <person name="Gubler W.D."/>
            <person name="Walker M.A."/>
            <person name="Cantu D."/>
        </authorList>
    </citation>
    <scope>NUCLEOTIDE SEQUENCE [LARGE SCALE GENOMIC DNA]</scope>
    <source>
        <strain evidence="6">c</strain>
    </source>
</reference>
<dbReference type="GO" id="GO:0090694">
    <property type="term" value="C:Scc2-Scc4 cohesin loading complex"/>
    <property type="evidence" value="ECO:0007669"/>
    <property type="project" value="TreeGrafter"/>
</dbReference>
<dbReference type="InterPro" id="IPR011989">
    <property type="entry name" value="ARM-like"/>
</dbReference>
<dbReference type="GO" id="GO:0034087">
    <property type="term" value="P:establishment of mitotic sister chromatid cohesion"/>
    <property type="evidence" value="ECO:0007669"/>
    <property type="project" value="TreeGrafter"/>
</dbReference>
<dbReference type="InterPro" id="IPR024986">
    <property type="entry name" value="Nipped-B_C"/>
</dbReference>
<feature type="region of interest" description="Disordered" evidence="3">
    <location>
        <begin position="1"/>
        <end position="24"/>
    </location>
</feature>
<dbReference type="InterPro" id="IPR033031">
    <property type="entry name" value="Scc2/Nipped-B"/>
</dbReference>
<dbReference type="PANTHER" id="PTHR21704">
    <property type="entry name" value="NIPPED-B-LIKE PROTEIN DELANGIN SCC2-RELATED"/>
    <property type="match status" value="1"/>
</dbReference>
<dbReference type="Proteomes" id="UP000030854">
    <property type="component" value="Unassembled WGS sequence"/>
</dbReference>